<keyword evidence="1" id="KW-0472">Membrane</keyword>
<feature type="transmembrane region" description="Helical" evidence="1">
    <location>
        <begin position="438"/>
        <end position="459"/>
    </location>
</feature>
<dbReference type="PANTHER" id="PTHR30092">
    <property type="entry name" value="INNER MEMBRANE PROTEIN CRED"/>
    <property type="match status" value="1"/>
</dbReference>
<protein>
    <submittedName>
        <fullName evidence="2">Cell envelope integrity protein CreD</fullName>
    </submittedName>
</protein>
<accession>A0A2T8HFE7</accession>
<organism evidence="2 3">
    <name type="scientific">Sphingobacterium corticibacter</name>
    <dbReference type="NCBI Taxonomy" id="2171749"/>
    <lineage>
        <taxon>Bacteria</taxon>
        <taxon>Pseudomonadati</taxon>
        <taxon>Bacteroidota</taxon>
        <taxon>Sphingobacteriia</taxon>
        <taxon>Sphingobacteriales</taxon>
        <taxon>Sphingobacteriaceae</taxon>
        <taxon>Sphingobacterium</taxon>
    </lineage>
</organism>
<dbReference type="PIRSF" id="PIRSF004548">
    <property type="entry name" value="CreD"/>
    <property type="match status" value="1"/>
</dbReference>
<feature type="transmembrane region" description="Helical" evidence="1">
    <location>
        <begin position="465"/>
        <end position="483"/>
    </location>
</feature>
<comment type="caution">
    <text evidence="2">The sequence shown here is derived from an EMBL/GenBank/DDBJ whole genome shotgun (WGS) entry which is preliminary data.</text>
</comment>
<dbReference type="InterPro" id="IPR010364">
    <property type="entry name" value="Uncharacterised_IM_CreD"/>
</dbReference>
<proteinExistence type="predicted"/>
<dbReference type="RefSeq" id="WP_116776917.1">
    <property type="nucleotide sequence ID" value="NZ_QDKG01000007.1"/>
</dbReference>
<feature type="transmembrane region" description="Helical" evidence="1">
    <location>
        <begin position="386"/>
        <end position="406"/>
    </location>
</feature>
<reference evidence="2 3" key="1">
    <citation type="submission" date="2018-04" db="EMBL/GenBank/DDBJ databases">
        <title>Sphingobacterium cortibacter sp. nov.</title>
        <authorList>
            <person name="Li Y."/>
        </authorList>
    </citation>
    <scope>NUCLEOTIDE SEQUENCE [LARGE SCALE GENOMIC DNA]</scope>
    <source>
        <strain evidence="2 3">2c-3</strain>
    </source>
</reference>
<keyword evidence="1" id="KW-1133">Transmembrane helix</keyword>
<dbReference type="OrthoDB" id="9791851at2"/>
<name>A0A2T8HFE7_9SPHI</name>
<dbReference type="PANTHER" id="PTHR30092:SF0">
    <property type="entry name" value="INNER MEMBRANE PROTEIN CRED"/>
    <property type="match status" value="1"/>
</dbReference>
<dbReference type="EMBL" id="QDKG01000007">
    <property type="protein sequence ID" value="PVH24169.1"/>
    <property type="molecule type" value="Genomic_DNA"/>
</dbReference>
<dbReference type="GO" id="GO:0005886">
    <property type="term" value="C:plasma membrane"/>
    <property type="evidence" value="ECO:0007669"/>
    <property type="project" value="TreeGrafter"/>
</dbReference>
<dbReference type="Proteomes" id="UP000245627">
    <property type="component" value="Unassembled WGS sequence"/>
</dbReference>
<evidence type="ECO:0000313" key="2">
    <source>
        <dbReference type="EMBL" id="PVH24169.1"/>
    </source>
</evidence>
<dbReference type="NCBIfam" id="NF008712">
    <property type="entry name" value="PRK11715.1-1"/>
    <property type="match status" value="1"/>
</dbReference>
<dbReference type="Pfam" id="PF06123">
    <property type="entry name" value="CreD"/>
    <property type="match status" value="1"/>
</dbReference>
<dbReference type="AlphaFoldDB" id="A0A2T8HFE7"/>
<feature type="transmembrane region" description="Helical" evidence="1">
    <location>
        <begin position="361"/>
        <end position="379"/>
    </location>
</feature>
<feature type="transmembrane region" description="Helical" evidence="1">
    <location>
        <begin position="25"/>
        <end position="45"/>
    </location>
</feature>
<sequence>METNHQQPIQANTPSFFKQFINSMVFKMFTILVLVLFLLIPLNWIDDLIRERKYRENAVTEDIVAKWGNEQVVSGPIIAIPLDYRAESTVFDKDNKPLKTFSTEREWIFLLPNRVHIDGSVQPEELKRGIYKSVVYNTTLNMKGDFDSLNMEEVDAKGGVIQWDEAKLVVGITDFKGLLSYPALSWNGVKSPMANSDNSFNLFAGNLVADLGLTSGEDTKQNFDIELQLRGAKSLNFFPLANQTDIQVSGDWADPSFNGGFLPEDREVTDNGFKASWRIPNFSRKFPQQWQGANGNRMYIYSGMNNNGDEYYDTATNVEYAASATSNQGTNIEPATDNDLVQIQFLRKVNEYQKITRVAKYGALVIFLTFAALVLTEIIKKQRIHIIQYVLIGVAVVLFYSLLLAVSEHLGFNLAYLVAAVATVLLIASFVHLLTKRWGIALGFGAILSSFYAFIYFLMQLQDHSLIVGTIGVFLILAVLMRFSARINWYSLDNTNAENNSNSDK</sequence>
<evidence type="ECO:0000256" key="1">
    <source>
        <dbReference type="SAM" id="Phobius"/>
    </source>
</evidence>
<evidence type="ECO:0000313" key="3">
    <source>
        <dbReference type="Proteomes" id="UP000245627"/>
    </source>
</evidence>
<keyword evidence="1" id="KW-0812">Transmembrane</keyword>
<feature type="transmembrane region" description="Helical" evidence="1">
    <location>
        <begin position="412"/>
        <end position="431"/>
    </location>
</feature>
<keyword evidence="3" id="KW-1185">Reference proteome</keyword>
<gene>
    <name evidence="2" type="ORF">DC487_15655</name>
</gene>